<feature type="domain" description="Pyruvate phosphate dikinase AMP/ATP-binding" evidence="2">
    <location>
        <begin position="4"/>
        <end position="219"/>
    </location>
</feature>
<dbReference type="InterPro" id="IPR036637">
    <property type="entry name" value="Phosphohistidine_dom_sf"/>
</dbReference>
<dbReference type="InterPro" id="IPR051549">
    <property type="entry name" value="PEP_Utilizing_Enz"/>
</dbReference>
<dbReference type="AlphaFoldDB" id="A0A4Q9KLR9"/>
<evidence type="ECO:0000259" key="1">
    <source>
        <dbReference type="Pfam" id="PF00391"/>
    </source>
</evidence>
<dbReference type="Gene3D" id="3.30.1490.20">
    <property type="entry name" value="ATP-grasp fold, A domain"/>
    <property type="match status" value="1"/>
</dbReference>
<dbReference type="OrthoDB" id="9765468at2"/>
<dbReference type="GO" id="GO:0005524">
    <property type="term" value="F:ATP binding"/>
    <property type="evidence" value="ECO:0007669"/>
    <property type="project" value="InterPro"/>
</dbReference>
<dbReference type="InterPro" id="IPR002192">
    <property type="entry name" value="PPDK_AMP/ATP-bd"/>
</dbReference>
<dbReference type="Pfam" id="PF01326">
    <property type="entry name" value="PPDK_N"/>
    <property type="match status" value="2"/>
</dbReference>
<dbReference type="SUPFAM" id="SSF52009">
    <property type="entry name" value="Phosphohistidine domain"/>
    <property type="match status" value="1"/>
</dbReference>
<dbReference type="Gene3D" id="3.30.470.20">
    <property type="entry name" value="ATP-grasp fold, B domain"/>
    <property type="match status" value="2"/>
</dbReference>
<feature type="domain" description="PEP-utilising enzyme mobile" evidence="1">
    <location>
        <begin position="766"/>
        <end position="836"/>
    </location>
</feature>
<dbReference type="Gene3D" id="3.50.30.10">
    <property type="entry name" value="Phosphohistidine domain"/>
    <property type="match status" value="1"/>
</dbReference>
<evidence type="ECO:0000259" key="2">
    <source>
        <dbReference type="Pfam" id="PF01326"/>
    </source>
</evidence>
<dbReference type="RefSeq" id="WP_131171470.1">
    <property type="nucleotide sequence ID" value="NZ_FXTL01000004.1"/>
</dbReference>
<feature type="domain" description="Pyruvate phosphate dikinase AMP/ATP-binding" evidence="2">
    <location>
        <begin position="222"/>
        <end position="270"/>
    </location>
</feature>
<organism evidence="3 4">
    <name type="scientific">Propioniciclava tarda</name>
    <dbReference type="NCBI Taxonomy" id="433330"/>
    <lineage>
        <taxon>Bacteria</taxon>
        <taxon>Bacillati</taxon>
        <taxon>Actinomycetota</taxon>
        <taxon>Actinomycetes</taxon>
        <taxon>Propionibacteriales</taxon>
        <taxon>Propionibacteriaceae</taxon>
        <taxon>Propioniciclava</taxon>
    </lineage>
</organism>
<protein>
    <submittedName>
        <fullName evidence="3">Phosphoenolpyruvate synthase</fullName>
    </submittedName>
</protein>
<dbReference type="Proteomes" id="UP000291933">
    <property type="component" value="Unassembled WGS sequence"/>
</dbReference>
<dbReference type="EMBL" id="SDMR01000004">
    <property type="protein sequence ID" value="TBT95477.1"/>
    <property type="molecule type" value="Genomic_DNA"/>
</dbReference>
<dbReference type="InterPro" id="IPR013815">
    <property type="entry name" value="ATP_grasp_subdomain_1"/>
</dbReference>
<accession>A0A4Q9KLR9</accession>
<dbReference type="InterPro" id="IPR008279">
    <property type="entry name" value="PEP-util_enz_mobile_dom"/>
</dbReference>
<dbReference type="GO" id="GO:0016301">
    <property type="term" value="F:kinase activity"/>
    <property type="evidence" value="ECO:0007669"/>
    <property type="project" value="InterPro"/>
</dbReference>
<dbReference type="Pfam" id="PF00391">
    <property type="entry name" value="PEP-utilizers"/>
    <property type="match status" value="1"/>
</dbReference>
<proteinExistence type="predicted"/>
<evidence type="ECO:0000313" key="3">
    <source>
        <dbReference type="EMBL" id="TBT95477.1"/>
    </source>
</evidence>
<reference evidence="3 4" key="1">
    <citation type="submission" date="2019-01" db="EMBL/GenBank/DDBJ databases">
        <title>Lactibacter flavus gen. nov., sp. nov., a novel bacterium of the family Propionibacteriaceae isolated from raw milk and dairy products.</title>
        <authorList>
            <person name="Huptas C."/>
            <person name="Wenning M."/>
            <person name="Breitenwieser F."/>
            <person name="Doll E."/>
            <person name="Von Neubeck M."/>
            <person name="Busse H.-J."/>
            <person name="Scherer S."/>
        </authorList>
    </citation>
    <scope>NUCLEOTIDE SEQUENCE [LARGE SCALE GENOMIC DNA]</scope>
    <source>
        <strain evidence="3 4">DSM 22130</strain>
    </source>
</reference>
<gene>
    <name evidence="3" type="ORF">ET996_05105</name>
</gene>
<dbReference type="PANTHER" id="PTHR43615">
    <property type="entry name" value="PHOSPHOENOLPYRUVATE SYNTHASE-RELATED"/>
    <property type="match status" value="1"/>
</dbReference>
<comment type="caution">
    <text evidence="3">The sequence shown here is derived from an EMBL/GenBank/DDBJ whole genome shotgun (WGS) entry which is preliminary data.</text>
</comment>
<sequence>MSIESLGGKGANLITLRDAGFPVPPFVILGTDEYRAFVAQHHLDAVIAEAVRTCEPREASELIRAAFRRPIDADQRRRIAATVADLADRPVAVRSSATAEDLPEASFAGQQDTFLDVRGLDAICDATVECWSSLWTERAITYRARNDVPAGSVALAVVVQELVDADASGVLFTADPLTGRRDRTVVDAVFGLGEKLVSGQVTPDHFEVDADGSTIERTVQGDHSTLSDAQLASLVALGRRVADHYGSPQDIEWTRVGGTINLVQSRAITSLYPLPAGPDEALWFSFGAFQGMLEPITPLGQDALRLMLTGAASLFGATLDYRTIPFLVPAGERLWIRVDRMLRNGIGHRVLPAIAHGLDPNAAAIVKRFADDPAYAPIKGTSPRAAATLARTLAPVLPRLRHTLFAPTNARLRLERDVDAYLADLRVRLDAAANVTFPHLRLAARLRTLESAAPGAFRVLLPDFFPIMGPSVGMMQRLRTLASEAGLPDADAAAFTVLRSLPGNVTAEMDLELWATSRAIAADPAARAAVSTYDAADLAADYLAGTLAPAAQQAVASFLDRYGMRGVAEIDLGTPRWREGPEGLFRTLASYLTIDPDRAPDVTYAAGRREAEEAIERIAAASTPAKARQVRFIGSRIRAMFGARETPKFTLVRALGMIRLALQASGRDLVAAGVLDDPDDVFFLRVEELHGAFGRRDLRPLVAERRAIRAREQRRTRIPIVLVGDGRTFFDAGIATDADLAGLGVSPGVVEGRARVVDDPRSSELQPGEIMVCRGTDPAWTPLFLTASGLVTEVGGLMTHGSVVAREYGLPAVVGVGGATEILRDGRRIRLDGTSGTITFLSLDDADAAAPSDG</sequence>
<keyword evidence="4" id="KW-1185">Reference proteome</keyword>
<evidence type="ECO:0000313" key="4">
    <source>
        <dbReference type="Proteomes" id="UP000291933"/>
    </source>
</evidence>
<keyword evidence="3" id="KW-0670">Pyruvate</keyword>
<name>A0A4Q9KLR9_PROTD</name>
<dbReference type="PANTHER" id="PTHR43615:SF1">
    <property type="entry name" value="PPDK_N DOMAIN-CONTAINING PROTEIN"/>
    <property type="match status" value="1"/>
</dbReference>
<dbReference type="SUPFAM" id="SSF56059">
    <property type="entry name" value="Glutathione synthetase ATP-binding domain-like"/>
    <property type="match status" value="1"/>
</dbReference>